<dbReference type="GO" id="GO:0005672">
    <property type="term" value="C:transcription factor TFIIA complex"/>
    <property type="evidence" value="ECO:0007669"/>
    <property type="project" value="InterPro"/>
</dbReference>
<proteinExistence type="inferred from homology"/>
<dbReference type="FunFam" id="2.30.18.10:FF:000002">
    <property type="entry name" value="Transcription initiation factor IIA subunit 1"/>
    <property type="match status" value="1"/>
</dbReference>
<keyword evidence="5" id="KW-0539">Nucleus</keyword>
<dbReference type="PANTHER" id="PTHR12694">
    <property type="entry name" value="TRANSCRIPTION INITIATION FACTOR IIA SUBUNIT 1"/>
    <property type="match status" value="1"/>
</dbReference>
<keyword evidence="7" id="KW-0396">Initiation factor</keyword>
<organism evidence="7 8">
    <name type="scientific">Eumeta variegata</name>
    <name type="common">Bagworm moth</name>
    <name type="synonym">Eumeta japonica</name>
    <dbReference type="NCBI Taxonomy" id="151549"/>
    <lineage>
        <taxon>Eukaryota</taxon>
        <taxon>Metazoa</taxon>
        <taxon>Ecdysozoa</taxon>
        <taxon>Arthropoda</taxon>
        <taxon>Hexapoda</taxon>
        <taxon>Insecta</taxon>
        <taxon>Pterygota</taxon>
        <taxon>Neoptera</taxon>
        <taxon>Endopterygota</taxon>
        <taxon>Lepidoptera</taxon>
        <taxon>Glossata</taxon>
        <taxon>Ditrysia</taxon>
        <taxon>Tineoidea</taxon>
        <taxon>Psychidae</taxon>
        <taxon>Oiketicinae</taxon>
        <taxon>Eumeta</taxon>
    </lineage>
</organism>
<feature type="compositionally biased region" description="Low complexity" evidence="6">
    <location>
        <begin position="92"/>
        <end position="103"/>
    </location>
</feature>
<comment type="subcellular location">
    <subcellularLocation>
        <location evidence="1">Nucleus</location>
    </subcellularLocation>
</comment>
<evidence type="ECO:0000256" key="2">
    <source>
        <dbReference type="ARBA" id="ARBA00010059"/>
    </source>
</evidence>
<accession>A0A4C1TL92</accession>
<dbReference type="SMART" id="SM01371">
    <property type="entry name" value="TFIIA"/>
    <property type="match status" value="1"/>
</dbReference>
<evidence type="ECO:0000256" key="1">
    <source>
        <dbReference type="ARBA" id="ARBA00004123"/>
    </source>
</evidence>
<feature type="compositionally biased region" description="Pro residues" evidence="6">
    <location>
        <begin position="56"/>
        <end position="68"/>
    </location>
</feature>
<gene>
    <name evidence="7" type="primary">TfIIA-L</name>
    <name evidence="7" type="ORF">EVAR_80527_1</name>
</gene>
<dbReference type="PANTHER" id="PTHR12694:SF8">
    <property type="entry name" value="TRANSCRIPTION INITIATION FACTOR IIA SUBUNIT 1"/>
    <property type="match status" value="1"/>
</dbReference>
<dbReference type="Pfam" id="PF03153">
    <property type="entry name" value="TFIIA"/>
    <property type="match status" value="2"/>
</dbReference>
<evidence type="ECO:0000313" key="7">
    <source>
        <dbReference type="EMBL" id="GBP15349.1"/>
    </source>
</evidence>
<name>A0A4C1TL92_EUMVA</name>
<feature type="region of interest" description="Disordered" evidence="6">
    <location>
        <begin position="50"/>
        <end position="123"/>
    </location>
</feature>
<protein>
    <submittedName>
        <fullName evidence="7">Transcription initiation factor IIA subunit 1</fullName>
    </submittedName>
</protein>
<dbReference type="SUPFAM" id="SSF47396">
    <property type="entry name" value="Transcription factor IIA (TFIIA), alpha-helical domain"/>
    <property type="match status" value="1"/>
</dbReference>
<dbReference type="GO" id="GO:0006367">
    <property type="term" value="P:transcription initiation at RNA polymerase II promoter"/>
    <property type="evidence" value="ECO:0007669"/>
    <property type="project" value="InterPro"/>
</dbReference>
<dbReference type="Gene3D" id="2.30.18.10">
    <property type="entry name" value="Transcription factor IIA (TFIIA), beta-barrel domain"/>
    <property type="match status" value="1"/>
</dbReference>
<dbReference type="SUPFAM" id="SSF50784">
    <property type="entry name" value="Transcription factor IIA (TFIIA), beta-barrel domain"/>
    <property type="match status" value="1"/>
</dbReference>
<dbReference type="CDD" id="cd07976">
    <property type="entry name" value="TFIIA_alpha_beta_like"/>
    <property type="match status" value="2"/>
</dbReference>
<evidence type="ECO:0000313" key="8">
    <source>
        <dbReference type="Proteomes" id="UP000299102"/>
    </source>
</evidence>
<dbReference type="FunFam" id="1.10.287.100:FF:000001">
    <property type="entry name" value="Transcription initiation factor IIA subunit"/>
    <property type="match status" value="1"/>
</dbReference>
<keyword evidence="3" id="KW-0805">Transcription regulation</keyword>
<feature type="region of interest" description="Disordered" evidence="6">
    <location>
        <begin position="200"/>
        <end position="287"/>
    </location>
</feature>
<reference evidence="7 8" key="1">
    <citation type="journal article" date="2019" name="Commun. Biol.">
        <title>The bagworm genome reveals a unique fibroin gene that provides high tensile strength.</title>
        <authorList>
            <person name="Kono N."/>
            <person name="Nakamura H."/>
            <person name="Ohtoshi R."/>
            <person name="Tomita M."/>
            <person name="Numata K."/>
            <person name="Arakawa K."/>
        </authorList>
    </citation>
    <scope>NUCLEOTIDE SEQUENCE [LARGE SCALE GENOMIC DNA]</scope>
</reference>
<evidence type="ECO:0000256" key="5">
    <source>
        <dbReference type="ARBA" id="ARBA00023242"/>
    </source>
</evidence>
<keyword evidence="4" id="KW-0804">Transcription</keyword>
<dbReference type="Proteomes" id="UP000299102">
    <property type="component" value="Unassembled WGS sequence"/>
</dbReference>
<comment type="caution">
    <text evidence="7">The sequence shown here is derived from an EMBL/GenBank/DDBJ whole genome shotgun (WGS) entry which is preliminary data.</text>
</comment>
<evidence type="ECO:0000256" key="4">
    <source>
        <dbReference type="ARBA" id="ARBA00023163"/>
    </source>
</evidence>
<dbReference type="Gene3D" id="1.10.287.100">
    <property type="match status" value="1"/>
</dbReference>
<dbReference type="GO" id="GO:0003743">
    <property type="term" value="F:translation initiation factor activity"/>
    <property type="evidence" value="ECO:0007669"/>
    <property type="project" value="UniProtKB-KW"/>
</dbReference>
<keyword evidence="7" id="KW-0648">Protein biosynthesis</keyword>
<keyword evidence="8" id="KW-1185">Reference proteome</keyword>
<feature type="compositionally biased region" description="Polar residues" evidence="6">
    <location>
        <begin position="70"/>
        <end position="79"/>
    </location>
</feature>
<dbReference type="InterPro" id="IPR004855">
    <property type="entry name" value="TFIIA_asu/bsu"/>
</dbReference>
<dbReference type="OrthoDB" id="6275927at2759"/>
<dbReference type="InterPro" id="IPR009088">
    <property type="entry name" value="TFIIA_b-brl"/>
</dbReference>
<evidence type="ECO:0000256" key="3">
    <source>
        <dbReference type="ARBA" id="ARBA00023015"/>
    </source>
</evidence>
<sequence>MTMSQTSVMKLYNAVVDDVITGVRDCFLDDGVDEQVLQELKQLWTTKLTASGAMDPPQPDPPIQPPPVLQTFQKANGSNILPKRQPADAHLAQQSSSQSNANSEHAGQSSNIAGTHPHQILDPSNKVPVQLTLPAQPGVPGSQPRVFTIQIPASALNGNKLHQVLTGPIINATLSLPQPLAATLLQQHINSALGGLQSEFDGGGGGRSNTAPFSLDGALDSSDDEGSNAGDGSEDGAGDDDEDEESAEERDEEEEEERDESAGGVEEEPLNSGDDVSDEEPGDMFDTDNVVVCQYDKITRSRNKWKFYLKDGIMNLAGKDYVFQRANGDAEW</sequence>
<comment type="similarity">
    <text evidence="2">Belongs to the TFIIA subunit 1 family.</text>
</comment>
<dbReference type="STRING" id="151549.A0A4C1TL92"/>
<dbReference type="EMBL" id="BGZK01000071">
    <property type="protein sequence ID" value="GBP15349.1"/>
    <property type="molecule type" value="Genomic_DNA"/>
</dbReference>
<feature type="compositionally biased region" description="Acidic residues" evidence="6">
    <location>
        <begin position="221"/>
        <end position="286"/>
    </location>
</feature>
<dbReference type="AlphaFoldDB" id="A0A4C1TL92"/>
<evidence type="ECO:0000256" key="6">
    <source>
        <dbReference type="SAM" id="MobiDB-lite"/>
    </source>
</evidence>